<evidence type="ECO:0000259" key="3">
    <source>
        <dbReference type="Pfam" id="PF04676"/>
    </source>
</evidence>
<dbReference type="Proteomes" id="UP000054166">
    <property type="component" value="Unassembled WGS sequence"/>
</dbReference>
<keyword evidence="6" id="KW-1185">Reference proteome</keyword>
<evidence type="ECO:0000313" key="6">
    <source>
        <dbReference type="Proteomes" id="UP000054166"/>
    </source>
</evidence>
<dbReference type="Pfam" id="PF04676">
    <property type="entry name" value="CwfJ_C_2"/>
    <property type="match status" value="1"/>
</dbReference>
<dbReference type="GO" id="GO:0000398">
    <property type="term" value="P:mRNA splicing, via spliceosome"/>
    <property type="evidence" value="ECO:0007669"/>
    <property type="project" value="TreeGrafter"/>
</dbReference>
<dbReference type="PANTHER" id="PTHR12072">
    <property type="entry name" value="CWF19, CELL CYCLE CONTROL PROTEIN"/>
    <property type="match status" value="1"/>
</dbReference>
<reference evidence="5 6" key="1">
    <citation type="submission" date="2014-04" db="EMBL/GenBank/DDBJ databases">
        <authorList>
            <consortium name="DOE Joint Genome Institute"/>
            <person name="Kuo A."/>
            <person name="Tarkka M."/>
            <person name="Buscot F."/>
            <person name="Kohler A."/>
            <person name="Nagy L.G."/>
            <person name="Floudas D."/>
            <person name="Copeland A."/>
            <person name="Barry K.W."/>
            <person name="Cichocki N."/>
            <person name="Veneault-Fourrey C."/>
            <person name="LaButti K."/>
            <person name="Lindquist E.A."/>
            <person name="Lipzen A."/>
            <person name="Lundell T."/>
            <person name="Morin E."/>
            <person name="Murat C."/>
            <person name="Sun H."/>
            <person name="Tunlid A."/>
            <person name="Henrissat B."/>
            <person name="Grigoriev I.V."/>
            <person name="Hibbett D.S."/>
            <person name="Martin F."/>
            <person name="Nordberg H.P."/>
            <person name="Cantor M.N."/>
            <person name="Hua S.X."/>
        </authorList>
    </citation>
    <scope>NUCLEOTIDE SEQUENCE [LARGE SCALE GENOMIC DNA]</scope>
    <source>
        <strain evidence="5 6">F 1598</strain>
    </source>
</reference>
<gene>
    <name evidence="5" type="ORF">PILCRDRAFT_208037</name>
</gene>
<dbReference type="FunCoup" id="A0A0C3FXJ4">
    <property type="interactions" value="109"/>
</dbReference>
<feature type="compositionally biased region" description="Basic and acidic residues" evidence="2">
    <location>
        <begin position="46"/>
        <end position="55"/>
    </location>
</feature>
<evidence type="ECO:0000256" key="1">
    <source>
        <dbReference type="ARBA" id="ARBA00006795"/>
    </source>
</evidence>
<dbReference type="HOGENOM" id="CLU_015540_2_0_1"/>
<dbReference type="InterPro" id="IPR006767">
    <property type="entry name" value="Cwf19-like_C_dom-2"/>
</dbReference>
<feature type="compositionally biased region" description="Polar residues" evidence="2">
    <location>
        <begin position="196"/>
        <end position="209"/>
    </location>
</feature>
<dbReference type="SUPFAM" id="SSF54197">
    <property type="entry name" value="HIT-like"/>
    <property type="match status" value="1"/>
</dbReference>
<dbReference type="InterPro" id="IPR040194">
    <property type="entry name" value="Cwf19-like"/>
</dbReference>
<dbReference type="PANTHER" id="PTHR12072:SF5">
    <property type="entry name" value="CWF19-LIKE PROTEIN 2"/>
    <property type="match status" value="1"/>
</dbReference>
<feature type="region of interest" description="Disordered" evidence="2">
    <location>
        <begin position="731"/>
        <end position="753"/>
    </location>
</feature>
<dbReference type="InterPro" id="IPR036265">
    <property type="entry name" value="HIT-like_sf"/>
</dbReference>
<comment type="similarity">
    <text evidence="1">Belongs to the CWF19 family.</text>
</comment>
<feature type="compositionally biased region" description="Polar residues" evidence="2">
    <location>
        <begin position="349"/>
        <end position="382"/>
    </location>
</feature>
<feature type="region of interest" description="Disordered" evidence="2">
    <location>
        <begin position="1"/>
        <end position="382"/>
    </location>
</feature>
<dbReference type="GO" id="GO:0071014">
    <property type="term" value="C:post-mRNA release spliceosomal complex"/>
    <property type="evidence" value="ECO:0007669"/>
    <property type="project" value="TreeGrafter"/>
</dbReference>
<evidence type="ECO:0000256" key="2">
    <source>
        <dbReference type="SAM" id="MobiDB-lite"/>
    </source>
</evidence>
<sequence length="810" mass="90793">MGHDLKPPSSRHKRSHEKDPDRKSKKRHKHEDHEDSGSRKRKRKDKDRDKLHITDDDPDDDDMWVEKNIDMDGERPLATDIPTAESLKLTSSASAGPLDPSLPPASSTETSLKRDDWMLMPPSTTIIVPTNTSRTPVPSGDESFTEDYGDAPQGARNLSGGVDFFSTLGTEVKRKKPSLNPPDAQPKASSKELNTDIRQGNTNSMDRNSSPPPQKANTPGGPGSQWRMMRLRRVYETSEEENKPIEEIAIDRFGSLEAFEEAKEERRILDEREGKRSERGRAPDRKGKGREGEGARGFMFTDVGGSGASSRSSSFKRPGAAADLSTPSTPSPQSGIPPPQNRRLDSLRLPSQTASPLAQSHTPIPSVMTPVSSKTSRALSPSSLNRLQAKVLRAKLIGMPDAETLEREYDEAVRNSSGNGSLVADDGVRKKVEVLPTLDARGKLYDVGHGKDDEETLPGNRKKKEKFETRDPKTGDIVRYNADDDTTTLGEMLRQERFGAGMADQKDLDAQFAKAIMGDGKFQNDLDYIDDNAEKLGRQKMRSDAMKRQFAIHDYKRTQKAMASCSFCFGDDDSPPKAPVIAMGTRAYLACTTNEELIDGHCLIVPIQHHLTMLEGDDDVWDEVKNFMKCLMRMFAEEDKGVIFYETVVTLKWQKHTYIECVPLPWEQYEDIPQYFKESILQSEAEWSQHKKLIDFSSRPGGFRRAMVPNLPYFMVQFDHKGEKGYGHVIEGTGESAGQGEDDEGADEGGKGGGEFPSYFAGEIIGNILETEPRRWRRPRRIDFRSNKDRVTNFKQNYDKFDWTGMIGHR</sequence>
<feature type="region of interest" description="Disordered" evidence="2">
    <location>
        <begin position="449"/>
        <end position="470"/>
    </location>
</feature>
<feature type="compositionally biased region" description="Basic and acidic residues" evidence="2">
    <location>
        <begin position="260"/>
        <end position="294"/>
    </location>
</feature>
<feature type="compositionally biased region" description="Polar residues" evidence="2">
    <location>
        <begin position="325"/>
        <end position="334"/>
    </location>
</feature>
<dbReference type="InParanoid" id="A0A0C3FXJ4"/>
<evidence type="ECO:0000313" key="5">
    <source>
        <dbReference type="EMBL" id="KIM89010.1"/>
    </source>
</evidence>
<dbReference type="AlphaFoldDB" id="A0A0C3FXJ4"/>
<organism evidence="5 6">
    <name type="scientific">Piloderma croceum (strain F 1598)</name>
    <dbReference type="NCBI Taxonomy" id="765440"/>
    <lineage>
        <taxon>Eukaryota</taxon>
        <taxon>Fungi</taxon>
        <taxon>Dikarya</taxon>
        <taxon>Basidiomycota</taxon>
        <taxon>Agaricomycotina</taxon>
        <taxon>Agaricomycetes</taxon>
        <taxon>Agaricomycetidae</taxon>
        <taxon>Atheliales</taxon>
        <taxon>Atheliaceae</taxon>
        <taxon>Piloderma</taxon>
    </lineage>
</organism>
<name>A0A0C3FXJ4_PILCF</name>
<dbReference type="InterPro" id="IPR006768">
    <property type="entry name" value="Cwf19-like_C_dom-1"/>
</dbReference>
<dbReference type="OrthoDB" id="2113965at2759"/>
<evidence type="ECO:0000259" key="4">
    <source>
        <dbReference type="Pfam" id="PF04677"/>
    </source>
</evidence>
<feature type="compositionally biased region" description="Basic and acidic residues" evidence="2">
    <location>
        <begin position="64"/>
        <end position="77"/>
    </location>
</feature>
<evidence type="ECO:0008006" key="7">
    <source>
        <dbReference type="Google" id="ProtNLM"/>
    </source>
</evidence>
<dbReference type="Pfam" id="PF04677">
    <property type="entry name" value="CwfJ_C_1"/>
    <property type="match status" value="1"/>
</dbReference>
<reference evidence="6" key="2">
    <citation type="submission" date="2015-01" db="EMBL/GenBank/DDBJ databases">
        <title>Evolutionary Origins and Diversification of the Mycorrhizal Mutualists.</title>
        <authorList>
            <consortium name="DOE Joint Genome Institute"/>
            <consortium name="Mycorrhizal Genomics Consortium"/>
            <person name="Kohler A."/>
            <person name="Kuo A."/>
            <person name="Nagy L.G."/>
            <person name="Floudas D."/>
            <person name="Copeland A."/>
            <person name="Barry K.W."/>
            <person name="Cichocki N."/>
            <person name="Veneault-Fourrey C."/>
            <person name="LaButti K."/>
            <person name="Lindquist E.A."/>
            <person name="Lipzen A."/>
            <person name="Lundell T."/>
            <person name="Morin E."/>
            <person name="Murat C."/>
            <person name="Riley R."/>
            <person name="Ohm R."/>
            <person name="Sun H."/>
            <person name="Tunlid A."/>
            <person name="Henrissat B."/>
            <person name="Grigoriev I.V."/>
            <person name="Hibbett D.S."/>
            <person name="Martin F."/>
        </authorList>
    </citation>
    <scope>NUCLEOTIDE SEQUENCE [LARGE SCALE GENOMIC DNA]</scope>
    <source>
        <strain evidence="6">F 1598</strain>
    </source>
</reference>
<dbReference type="Gene3D" id="3.30.428.10">
    <property type="entry name" value="HIT-like"/>
    <property type="match status" value="1"/>
</dbReference>
<feature type="domain" description="Cwf19-like protein C-terminal" evidence="3">
    <location>
        <begin position="686"/>
        <end position="804"/>
    </location>
</feature>
<protein>
    <recommendedName>
        <fullName evidence="7">Cwf19-like C-terminal domain-containing protein</fullName>
    </recommendedName>
</protein>
<accession>A0A0C3FXJ4</accession>
<feature type="domain" description="Cwf19-like C-terminal" evidence="4">
    <location>
        <begin position="554"/>
        <end position="677"/>
    </location>
</feature>
<feature type="compositionally biased region" description="Polar residues" evidence="2">
    <location>
        <begin position="122"/>
        <end position="136"/>
    </location>
</feature>
<proteinExistence type="inferred from homology"/>
<dbReference type="STRING" id="765440.A0A0C3FXJ4"/>
<feature type="compositionally biased region" description="Basic and acidic residues" evidence="2">
    <location>
        <begin position="233"/>
        <end position="250"/>
    </location>
</feature>
<dbReference type="EMBL" id="KN832975">
    <property type="protein sequence ID" value="KIM89010.1"/>
    <property type="molecule type" value="Genomic_DNA"/>
</dbReference>